<dbReference type="InterPro" id="IPR005343">
    <property type="entry name" value="Noc2"/>
</dbReference>
<evidence type="ECO:0000313" key="5">
    <source>
        <dbReference type="EnsemblPlants" id="Kaladp0043s0039.1.v1.1"/>
    </source>
</evidence>
<dbReference type="PANTHER" id="PTHR12687:SF4">
    <property type="entry name" value="NUCLEOLAR COMPLEX PROTEIN 2 HOMOLOG"/>
    <property type="match status" value="1"/>
</dbReference>
<evidence type="ECO:0000256" key="2">
    <source>
        <dbReference type="ARBA" id="ARBA00005907"/>
    </source>
</evidence>
<feature type="region of interest" description="Disordered" evidence="4">
    <location>
        <begin position="248"/>
        <end position="309"/>
    </location>
</feature>
<feature type="region of interest" description="Disordered" evidence="4">
    <location>
        <begin position="75"/>
        <end position="117"/>
    </location>
</feature>
<evidence type="ECO:0000256" key="3">
    <source>
        <dbReference type="ARBA" id="ARBA00023242"/>
    </source>
</evidence>
<dbReference type="GO" id="GO:0005730">
    <property type="term" value="C:nucleolus"/>
    <property type="evidence" value="ECO:0007669"/>
    <property type="project" value="TreeGrafter"/>
</dbReference>
<evidence type="ECO:0000313" key="6">
    <source>
        <dbReference type="Proteomes" id="UP000594263"/>
    </source>
</evidence>
<proteinExistence type="inferred from homology"/>
<evidence type="ECO:0000256" key="4">
    <source>
        <dbReference type="SAM" id="MobiDB-lite"/>
    </source>
</evidence>
<dbReference type="GO" id="GO:0030691">
    <property type="term" value="C:Noc2p-Noc3p complex"/>
    <property type="evidence" value="ECO:0007669"/>
    <property type="project" value="TreeGrafter"/>
</dbReference>
<name>A0A7N0TRA5_KALFE</name>
<dbReference type="Proteomes" id="UP000594263">
    <property type="component" value="Unplaced"/>
</dbReference>
<comment type="similarity">
    <text evidence="2">Belongs to the NOC2 family.</text>
</comment>
<feature type="compositionally biased region" description="Acidic residues" evidence="4">
    <location>
        <begin position="76"/>
        <end position="109"/>
    </location>
</feature>
<dbReference type="Gramene" id="Kaladp0043s0039.1.v1.1">
    <property type="protein sequence ID" value="Kaladp0043s0039.1.v1.1"/>
    <property type="gene ID" value="Kaladp0043s0039.v1.1"/>
</dbReference>
<reference evidence="5" key="1">
    <citation type="submission" date="2021-01" db="UniProtKB">
        <authorList>
            <consortium name="EnsemblPlants"/>
        </authorList>
    </citation>
    <scope>IDENTIFICATION</scope>
</reference>
<keyword evidence="3" id="KW-0539">Nucleus</keyword>
<dbReference type="EnsemblPlants" id="Kaladp0043s0039.1.v1.1">
    <property type="protein sequence ID" value="Kaladp0043s0039.1.v1.1"/>
    <property type="gene ID" value="Kaladp0043s0039.v1.1"/>
</dbReference>
<protein>
    <submittedName>
        <fullName evidence="5">Uncharacterized protein</fullName>
    </submittedName>
</protein>
<accession>A0A7N0TRA5</accession>
<dbReference type="PANTHER" id="PTHR12687">
    <property type="entry name" value="NUCLEOLAR COMPLEX 2 AND RAD4-RELATED"/>
    <property type="match status" value="1"/>
</dbReference>
<sequence>MKNWRAVCTLHCSSESTSGEMGAGDEVDYGTSDEEVMEEKGGGLKAKEHVKQLQRLQEKDPEFYEFLKEHDKELLEFGDEDDIDDDEGTEVDEEGPDVDCAESGEETEDPNLHEVEDKQSRKVITSAMVDSWCEAVRENVKVGAVSSLLKTYRSACHYGDDSGSDASSKFNVMSSNVFNKIEANSKFTNARRASISFLPNDPAASSFPEDEKTGGARPLSQYVKDLQERSRQRNEALVESSAVVGEHASVFGGRLPESDEEDDGRDEEGAAVFSSDWLPGSDSKSQKNAAQGPKKAKKKKKQKKEEETVDEYVVEDLVISSD</sequence>
<dbReference type="GO" id="GO:0042273">
    <property type="term" value="P:ribosomal large subunit biogenesis"/>
    <property type="evidence" value="ECO:0007669"/>
    <property type="project" value="TreeGrafter"/>
</dbReference>
<evidence type="ECO:0000256" key="1">
    <source>
        <dbReference type="ARBA" id="ARBA00004123"/>
    </source>
</evidence>
<comment type="subcellular location">
    <subcellularLocation>
        <location evidence="1">Nucleus</location>
    </subcellularLocation>
</comment>
<dbReference type="GO" id="GO:0005654">
    <property type="term" value="C:nucleoplasm"/>
    <property type="evidence" value="ECO:0007669"/>
    <property type="project" value="TreeGrafter"/>
</dbReference>
<dbReference type="GO" id="GO:0030690">
    <property type="term" value="C:Noc1p-Noc2p complex"/>
    <property type="evidence" value="ECO:0007669"/>
    <property type="project" value="TreeGrafter"/>
</dbReference>
<dbReference type="AlphaFoldDB" id="A0A7N0TRA5"/>
<organism evidence="5 6">
    <name type="scientific">Kalanchoe fedtschenkoi</name>
    <name type="common">Lavender scallops</name>
    <name type="synonym">South American air plant</name>
    <dbReference type="NCBI Taxonomy" id="63787"/>
    <lineage>
        <taxon>Eukaryota</taxon>
        <taxon>Viridiplantae</taxon>
        <taxon>Streptophyta</taxon>
        <taxon>Embryophyta</taxon>
        <taxon>Tracheophyta</taxon>
        <taxon>Spermatophyta</taxon>
        <taxon>Magnoliopsida</taxon>
        <taxon>eudicotyledons</taxon>
        <taxon>Gunneridae</taxon>
        <taxon>Pentapetalae</taxon>
        <taxon>Saxifragales</taxon>
        <taxon>Crassulaceae</taxon>
        <taxon>Kalanchoe</taxon>
    </lineage>
</organism>
<keyword evidence="6" id="KW-1185">Reference proteome</keyword>
<feature type="region of interest" description="Disordered" evidence="4">
    <location>
        <begin position="198"/>
        <end position="217"/>
    </location>
</feature>